<feature type="region of interest" description="Disordered" evidence="1">
    <location>
        <begin position="1"/>
        <end position="46"/>
    </location>
</feature>
<reference evidence="2" key="1">
    <citation type="submission" date="2014-09" db="EMBL/GenBank/DDBJ databases">
        <title>Genome sequence of the luminous mushroom Mycena chlorophos for searching fungal bioluminescence genes.</title>
        <authorList>
            <person name="Tanaka Y."/>
            <person name="Kasuga D."/>
            <person name="Oba Y."/>
            <person name="Hase S."/>
            <person name="Sato K."/>
            <person name="Oba Y."/>
            <person name="Sakakibara Y."/>
        </authorList>
    </citation>
    <scope>NUCLEOTIDE SEQUENCE</scope>
</reference>
<keyword evidence="3" id="KW-1185">Reference proteome</keyword>
<protein>
    <submittedName>
        <fullName evidence="2">Uncharacterized protein</fullName>
    </submittedName>
</protein>
<dbReference type="Proteomes" id="UP000815677">
    <property type="component" value="Unassembled WGS sequence"/>
</dbReference>
<feature type="non-terminal residue" evidence="2">
    <location>
        <position position="1"/>
    </location>
</feature>
<accession>A0ABQ0LL83</accession>
<name>A0ABQ0LL83_MYCCL</name>
<evidence type="ECO:0000313" key="3">
    <source>
        <dbReference type="Proteomes" id="UP000815677"/>
    </source>
</evidence>
<dbReference type="InterPro" id="IPR041078">
    <property type="entry name" value="Plavaka"/>
</dbReference>
<sequence>HPDLVPVNVGTDNSVPQPPRQEAPRDPEVPDDEDDNSEPYIETPADRDFEAATATFEAKFDGQIDPLECFVASLKYQRQFRDHHMLSTLQKKGRGSFQLAEGCLAKEATAQDNRRRAGRTWRWRMQCIIDLVCAMRTARHGGGRAKDFLANIRMDAALKASSHTFLMAALLPVPKFLCDKKLRGVMENRLFHHCLDIICHPLKLAARDGILLSKCDGSLICAHTLLVSYIVDTPEAADISCVKGKTSHLTMASHNTFDGQRRAVHARLEGPSAPA</sequence>
<proteinExistence type="predicted"/>
<evidence type="ECO:0000313" key="2">
    <source>
        <dbReference type="EMBL" id="GAT50666.1"/>
    </source>
</evidence>
<dbReference type="Pfam" id="PF18759">
    <property type="entry name" value="Plavaka"/>
    <property type="match status" value="1"/>
</dbReference>
<evidence type="ECO:0000256" key="1">
    <source>
        <dbReference type="SAM" id="MobiDB-lite"/>
    </source>
</evidence>
<gene>
    <name evidence="2" type="ORF">MCHLO_07882</name>
</gene>
<organism evidence="2 3">
    <name type="scientific">Mycena chlorophos</name>
    <name type="common">Agaric fungus</name>
    <name type="synonym">Agaricus chlorophos</name>
    <dbReference type="NCBI Taxonomy" id="658473"/>
    <lineage>
        <taxon>Eukaryota</taxon>
        <taxon>Fungi</taxon>
        <taxon>Dikarya</taxon>
        <taxon>Basidiomycota</taxon>
        <taxon>Agaricomycotina</taxon>
        <taxon>Agaricomycetes</taxon>
        <taxon>Agaricomycetidae</taxon>
        <taxon>Agaricales</taxon>
        <taxon>Marasmiineae</taxon>
        <taxon>Mycenaceae</taxon>
        <taxon>Mycena</taxon>
    </lineage>
</organism>
<dbReference type="EMBL" id="DF846577">
    <property type="protein sequence ID" value="GAT50666.1"/>
    <property type="molecule type" value="Genomic_DNA"/>
</dbReference>